<gene>
    <name evidence="1" type="ORF">METZ01_LOCUS119427</name>
</gene>
<reference evidence="1" key="1">
    <citation type="submission" date="2018-05" db="EMBL/GenBank/DDBJ databases">
        <authorList>
            <person name="Lanie J.A."/>
            <person name="Ng W.-L."/>
            <person name="Kazmierczak K.M."/>
            <person name="Andrzejewski T.M."/>
            <person name="Davidsen T.M."/>
            <person name="Wayne K.J."/>
            <person name="Tettelin H."/>
            <person name="Glass J.I."/>
            <person name="Rusch D."/>
            <person name="Podicherti R."/>
            <person name="Tsui H.-C.T."/>
            <person name="Winkler M.E."/>
        </authorList>
    </citation>
    <scope>NUCLEOTIDE SEQUENCE</scope>
</reference>
<proteinExistence type="predicted"/>
<accession>A0A381XQQ8</accession>
<organism evidence="1">
    <name type="scientific">marine metagenome</name>
    <dbReference type="NCBI Taxonomy" id="408172"/>
    <lineage>
        <taxon>unclassified sequences</taxon>
        <taxon>metagenomes</taxon>
        <taxon>ecological metagenomes</taxon>
    </lineage>
</organism>
<dbReference type="EMBL" id="UINC01015889">
    <property type="protein sequence ID" value="SVA66573.1"/>
    <property type="molecule type" value="Genomic_DNA"/>
</dbReference>
<feature type="non-terminal residue" evidence="1">
    <location>
        <position position="1"/>
    </location>
</feature>
<protein>
    <submittedName>
        <fullName evidence="1">Uncharacterized protein</fullName>
    </submittedName>
</protein>
<name>A0A381XQQ8_9ZZZZ</name>
<evidence type="ECO:0000313" key="1">
    <source>
        <dbReference type="EMBL" id="SVA66573.1"/>
    </source>
</evidence>
<sequence>VEKFIVSTYGILANSIKMSQTTFYDFIMYTCFSETTIELLPSLLKLKPPIIKI</sequence>
<dbReference type="AlphaFoldDB" id="A0A381XQQ8"/>